<reference evidence="2 3" key="1">
    <citation type="submission" date="2018-06" db="EMBL/GenBank/DDBJ databases">
        <authorList>
            <consortium name="Pathogen Informatics"/>
            <person name="Doyle S."/>
        </authorList>
    </citation>
    <scope>NUCLEOTIDE SEQUENCE [LARGE SCALE GENOMIC DNA]</scope>
    <source>
        <strain evidence="2 3">NCTC10392</strain>
    </source>
</reference>
<name>A0A379IBC1_PSEFL</name>
<accession>A0A379IBC1</accession>
<evidence type="ECO:0000313" key="2">
    <source>
        <dbReference type="EMBL" id="SUD30170.1"/>
    </source>
</evidence>
<dbReference type="Pfam" id="PF19040">
    <property type="entry name" value="SGNH"/>
    <property type="match status" value="1"/>
</dbReference>
<keyword evidence="2" id="KW-0012">Acyltransferase</keyword>
<feature type="domain" description="SGNH" evidence="1">
    <location>
        <begin position="16"/>
        <end position="91"/>
    </location>
</feature>
<sequence>MTPRPQIDASCYTPISNTKVMIWGDSHAQQFSYGLMEVLPRDISFLQVASSGCEANLPGRATGGRKYCDRSNEFALEVMRKEKPDVLVIAQLEGHDCGFHAIRTLSPR</sequence>
<evidence type="ECO:0000259" key="1">
    <source>
        <dbReference type="Pfam" id="PF19040"/>
    </source>
</evidence>
<dbReference type="EMBL" id="UGUS01000002">
    <property type="protein sequence ID" value="SUD30170.1"/>
    <property type="molecule type" value="Genomic_DNA"/>
</dbReference>
<dbReference type="GO" id="GO:0016746">
    <property type="term" value="F:acyltransferase activity"/>
    <property type="evidence" value="ECO:0007669"/>
    <property type="project" value="UniProtKB-KW"/>
</dbReference>
<gene>
    <name evidence="2" type="ORF">NCTC10392_02081</name>
</gene>
<proteinExistence type="predicted"/>
<dbReference type="AlphaFoldDB" id="A0A379IBC1"/>
<dbReference type="Proteomes" id="UP000255125">
    <property type="component" value="Unassembled WGS sequence"/>
</dbReference>
<organism evidence="2 3">
    <name type="scientific">Pseudomonas fluorescens</name>
    <dbReference type="NCBI Taxonomy" id="294"/>
    <lineage>
        <taxon>Bacteria</taxon>
        <taxon>Pseudomonadati</taxon>
        <taxon>Pseudomonadota</taxon>
        <taxon>Gammaproteobacteria</taxon>
        <taxon>Pseudomonadales</taxon>
        <taxon>Pseudomonadaceae</taxon>
        <taxon>Pseudomonas</taxon>
    </lineage>
</organism>
<protein>
    <submittedName>
        <fullName evidence="2">Acyltransferase</fullName>
    </submittedName>
</protein>
<keyword evidence="2" id="KW-0808">Transferase</keyword>
<evidence type="ECO:0000313" key="3">
    <source>
        <dbReference type="Proteomes" id="UP000255125"/>
    </source>
</evidence>
<dbReference type="InterPro" id="IPR043968">
    <property type="entry name" value="SGNH"/>
</dbReference>